<dbReference type="InterPro" id="IPR008634">
    <property type="entry name" value="Gas-vesicle_GvpO"/>
</dbReference>
<dbReference type="EMBL" id="CP010519">
    <property type="protein sequence ID" value="AJE87071.1"/>
    <property type="molecule type" value="Genomic_DNA"/>
</dbReference>
<dbReference type="KEGG" id="sals:SLNWT_6695"/>
<keyword evidence="2" id="KW-1185">Reference proteome</keyword>
<dbReference type="Proteomes" id="UP000031523">
    <property type="component" value="Chromosome"/>
</dbReference>
<evidence type="ECO:0000313" key="1">
    <source>
        <dbReference type="EMBL" id="AJE87071.1"/>
    </source>
</evidence>
<dbReference type="AlphaFoldDB" id="A0A0B5F886"/>
<dbReference type="PIRSF" id="PIRSF028743">
    <property type="entry name" value="GvpO_protein"/>
    <property type="match status" value="1"/>
</dbReference>
<organism evidence="1 2">
    <name type="scientific">Streptomyces albus (strain ATCC 21838 / DSM 41398 / FERM P-419 / JCM 4703 / NBRC 107858)</name>
    <dbReference type="NCBI Taxonomy" id="1081613"/>
    <lineage>
        <taxon>Bacteria</taxon>
        <taxon>Bacillati</taxon>
        <taxon>Actinomycetota</taxon>
        <taxon>Actinomycetes</taxon>
        <taxon>Kitasatosporales</taxon>
        <taxon>Streptomycetaceae</taxon>
        <taxon>Streptomyces</taxon>
    </lineage>
</organism>
<proteinExistence type="predicted"/>
<name>A0A0B5F886_STRA4</name>
<accession>A0A0B5F886</accession>
<evidence type="ECO:0000313" key="2">
    <source>
        <dbReference type="Proteomes" id="UP000031523"/>
    </source>
</evidence>
<protein>
    <submittedName>
        <fullName evidence="1">Gas vesicle synthesis protein</fullName>
    </submittedName>
</protein>
<dbReference type="GO" id="GO:0031412">
    <property type="term" value="P:gas vesicle organization"/>
    <property type="evidence" value="ECO:0007669"/>
    <property type="project" value="InterPro"/>
</dbReference>
<gene>
    <name evidence="1" type="ORF">SLNWT_6695</name>
</gene>
<dbReference type="Pfam" id="PF05800">
    <property type="entry name" value="GvpO"/>
    <property type="match status" value="1"/>
</dbReference>
<reference evidence="1 2" key="1">
    <citation type="submission" date="2015-01" db="EMBL/GenBank/DDBJ databases">
        <title>Enhanced salinomycin production by adjusting the supply of polyketide extender units in Streptomyce albus DSM 41398.</title>
        <authorList>
            <person name="Lu C."/>
        </authorList>
    </citation>
    <scope>NUCLEOTIDE SEQUENCE [LARGE SCALE GENOMIC DNA]</scope>
    <source>
        <strain evidence="2">ATCC 21838 / DSM 41398 / FERM P-419 / JCM 4703 / NBRC 107858</strain>
    </source>
</reference>
<sequence>MMSSSDSKSDQDRIGLPAAMRRAASQLAELLQRESGEVSAVKATDEGWSAQVEVVEIEKVPDTMTVMASYRVELDGQGELLAYERTRRYARGQIDRR</sequence>